<evidence type="ECO:0000313" key="2">
    <source>
        <dbReference type="Proteomes" id="UP000722750"/>
    </source>
</evidence>
<reference evidence="1" key="1">
    <citation type="journal article" date="2021" name="ISME J.">
        <title>Fine-scale metabolic discontinuity in a stratified prokaryote microbiome of a Red Sea deep halocline.</title>
        <authorList>
            <person name="Michoud G."/>
            <person name="Ngugi D.K."/>
            <person name="Barozzi A."/>
            <person name="Merlino G."/>
            <person name="Calleja M.L."/>
            <person name="Delgado-Huertas A."/>
            <person name="Moran X.A.G."/>
            <person name="Daffonchio D."/>
        </authorList>
    </citation>
    <scope>NUCLEOTIDE SEQUENCE</scope>
    <source>
        <strain evidence="1">SuakinDeep_MAG55_1</strain>
    </source>
</reference>
<comment type="caution">
    <text evidence="1">The sequence shown here is derived from an EMBL/GenBank/DDBJ whole genome shotgun (WGS) entry which is preliminary data.</text>
</comment>
<proteinExistence type="predicted"/>
<protein>
    <submittedName>
        <fullName evidence="1">Uncharacterized protein</fullName>
    </submittedName>
</protein>
<dbReference type="AlphaFoldDB" id="A0A941W253"/>
<sequence>MKRIKRILYITIFALALIINPVCPVSTMLDIGSEQAYADTPAISVKHQTALKKIKSERTEAGSIVSEHINEMRNGFTTVKMLEIPENQLSDIIEQWSQLGHEINADTIHNNEFIKYLLCNADIRLFSYSAKVPMLYFLVKQEIAEPIIYGGKLKKFFKTITFRGWFRIADAVDTQGNYKKGYEHLGTQKEMIVGLFKAVLSRIAKGSYSIVELYTDENGERKGRLKFFETPEQANPTIVQPIDAMAAYVLTYLNLVQENPGDIGVKKDLTKPIVERLITKQKTVSQDKVASSRYINRPKTSS</sequence>
<accession>A0A941W253</accession>
<dbReference type="Proteomes" id="UP000722750">
    <property type="component" value="Unassembled WGS sequence"/>
</dbReference>
<dbReference type="EMBL" id="JAANXD010000013">
    <property type="protein sequence ID" value="MBS1257186.1"/>
    <property type="molecule type" value="Genomic_DNA"/>
</dbReference>
<organism evidence="1 2">
    <name type="scientific">Candidatus Scalindua arabica</name>
    <dbReference type="NCBI Taxonomy" id="1127984"/>
    <lineage>
        <taxon>Bacteria</taxon>
        <taxon>Pseudomonadati</taxon>
        <taxon>Planctomycetota</taxon>
        <taxon>Candidatus Brocadiia</taxon>
        <taxon>Candidatus Brocadiales</taxon>
        <taxon>Candidatus Scalinduaceae</taxon>
        <taxon>Candidatus Scalindua</taxon>
    </lineage>
</organism>
<gene>
    <name evidence="1" type="ORF">MAG551_00222</name>
</gene>
<name>A0A941W253_9BACT</name>
<evidence type="ECO:0000313" key="1">
    <source>
        <dbReference type="EMBL" id="MBS1257186.1"/>
    </source>
</evidence>